<keyword evidence="11 14" id="KW-0503">Monooxygenase</keyword>
<dbReference type="PANTHER" id="PTHR24292:SF54">
    <property type="entry name" value="CYP9F3-RELATED"/>
    <property type="match status" value="1"/>
</dbReference>
<keyword evidence="17" id="KW-1185">Reference proteome</keyword>
<dbReference type="PRINTS" id="PR00463">
    <property type="entry name" value="EP450I"/>
</dbReference>
<name>A0A6G0TJV1_APHGL</name>
<keyword evidence="12 15" id="KW-0472">Membrane</keyword>
<comment type="subcellular location">
    <subcellularLocation>
        <location evidence="3">Endoplasmic reticulum membrane</location>
        <topology evidence="3">Peripheral membrane protein</topology>
    </subcellularLocation>
    <subcellularLocation>
        <location evidence="2">Microsome membrane</location>
        <topology evidence="2">Peripheral membrane protein</topology>
    </subcellularLocation>
</comment>
<dbReference type="GO" id="GO:0016705">
    <property type="term" value="F:oxidoreductase activity, acting on paired donors, with incorporation or reduction of molecular oxygen"/>
    <property type="evidence" value="ECO:0007669"/>
    <property type="project" value="InterPro"/>
</dbReference>
<comment type="cofactor">
    <cofactor evidence="1 13">
        <name>heme</name>
        <dbReference type="ChEBI" id="CHEBI:30413"/>
    </cofactor>
</comment>
<dbReference type="EMBL" id="VYZN01000029">
    <property type="protein sequence ID" value="KAE9534184.1"/>
    <property type="molecule type" value="Genomic_DNA"/>
</dbReference>
<accession>A0A6G0TJV1</accession>
<dbReference type="InterPro" id="IPR002401">
    <property type="entry name" value="Cyt_P450_E_grp-I"/>
</dbReference>
<keyword evidence="7" id="KW-0256">Endoplasmic reticulum</keyword>
<dbReference type="PROSITE" id="PS00086">
    <property type="entry name" value="CYTOCHROME_P450"/>
    <property type="match status" value="1"/>
</dbReference>
<reference evidence="16 17" key="1">
    <citation type="submission" date="2019-08" db="EMBL/GenBank/DDBJ databases">
        <title>The genome of the soybean aphid Biotype 1, its phylome, world population structure and adaptation to the North American continent.</title>
        <authorList>
            <person name="Giordano R."/>
            <person name="Donthu R.K."/>
            <person name="Hernandez A.G."/>
            <person name="Wright C.L."/>
            <person name="Zimin A.V."/>
        </authorList>
    </citation>
    <scope>NUCLEOTIDE SEQUENCE [LARGE SCALE GENOMIC DNA]</scope>
    <source>
        <tissue evidence="16">Whole aphids</tissue>
    </source>
</reference>
<dbReference type="GO" id="GO:0020037">
    <property type="term" value="F:heme binding"/>
    <property type="evidence" value="ECO:0007669"/>
    <property type="project" value="InterPro"/>
</dbReference>
<dbReference type="CDD" id="cd11056">
    <property type="entry name" value="CYP6-like"/>
    <property type="match status" value="1"/>
</dbReference>
<keyword evidence="8" id="KW-0492">Microsome</keyword>
<dbReference type="InterPro" id="IPR001128">
    <property type="entry name" value="Cyt_P450"/>
</dbReference>
<dbReference type="Pfam" id="PF00067">
    <property type="entry name" value="p450"/>
    <property type="match status" value="1"/>
</dbReference>
<dbReference type="SUPFAM" id="SSF48264">
    <property type="entry name" value="Cytochrome P450"/>
    <property type="match status" value="1"/>
</dbReference>
<keyword evidence="10 13" id="KW-0408">Iron</keyword>
<dbReference type="PRINTS" id="PR00385">
    <property type="entry name" value="P450"/>
</dbReference>
<keyword evidence="15" id="KW-1133">Transmembrane helix</keyword>
<feature type="transmembrane region" description="Helical" evidence="15">
    <location>
        <begin position="12"/>
        <end position="40"/>
    </location>
</feature>
<evidence type="ECO:0008006" key="18">
    <source>
        <dbReference type="Google" id="ProtNLM"/>
    </source>
</evidence>
<evidence type="ECO:0000313" key="17">
    <source>
        <dbReference type="Proteomes" id="UP000475862"/>
    </source>
</evidence>
<dbReference type="InterPro" id="IPR050476">
    <property type="entry name" value="Insect_CytP450_Detox"/>
</dbReference>
<evidence type="ECO:0000256" key="15">
    <source>
        <dbReference type="SAM" id="Phobius"/>
    </source>
</evidence>
<evidence type="ECO:0000256" key="13">
    <source>
        <dbReference type="PIRSR" id="PIRSR602401-1"/>
    </source>
</evidence>
<evidence type="ECO:0000256" key="7">
    <source>
        <dbReference type="ARBA" id="ARBA00022824"/>
    </source>
</evidence>
<evidence type="ECO:0000256" key="2">
    <source>
        <dbReference type="ARBA" id="ARBA00004174"/>
    </source>
</evidence>
<dbReference type="GO" id="GO:0005789">
    <property type="term" value="C:endoplasmic reticulum membrane"/>
    <property type="evidence" value="ECO:0007669"/>
    <property type="project" value="UniProtKB-SubCell"/>
</dbReference>
<evidence type="ECO:0000256" key="11">
    <source>
        <dbReference type="ARBA" id="ARBA00023033"/>
    </source>
</evidence>
<evidence type="ECO:0000256" key="10">
    <source>
        <dbReference type="ARBA" id="ARBA00023004"/>
    </source>
</evidence>
<evidence type="ECO:0000256" key="8">
    <source>
        <dbReference type="ARBA" id="ARBA00022848"/>
    </source>
</evidence>
<dbReference type="AlphaFoldDB" id="A0A6G0TJV1"/>
<dbReference type="PANTHER" id="PTHR24292">
    <property type="entry name" value="CYTOCHROME P450"/>
    <property type="match status" value="1"/>
</dbReference>
<dbReference type="InterPro" id="IPR017972">
    <property type="entry name" value="Cyt_P450_CS"/>
</dbReference>
<gene>
    <name evidence="16" type="ORF">AGLY_008691</name>
</gene>
<evidence type="ECO:0000256" key="1">
    <source>
        <dbReference type="ARBA" id="ARBA00001971"/>
    </source>
</evidence>
<evidence type="ECO:0000256" key="14">
    <source>
        <dbReference type="RuleBase" id="RU000461"/>
    </source>
</evidence>
<comment type="caution">
    <text evidence="16">The sequence shown here is derived from an EMBL/GenBank/DDBJ whole genome shotgun (WGS) entry which is preliminary data.</text>
</comment>
<evidence type="ECO:0000256" key="6">
    <source>
        <dbReference type="ARBA" id="ARBA00022723"/>
    </source>
</evidence>
<organism evidence="16 17">
    <name type="scientific">Aphis glycines</name>
    <name type="common">Soybean aphid</name>
    <dbReference type="NCBI Taxonomy" id="307491"/>
    <lineage>
        <taxon>Eukaryota</taxon>
        <taxon>Metazoa</taxon>
        <taxon>Ecdysozoa</taxon>
        <taxon>Arthropoda</taxon>
        <taxon>Hexapoda</taxon>
        <taxon>Insecta</taxon>
        <taxon>Pterygota</taxon>
        <taxon>Neoptera</taxon>
        <taxon>Paraneoptera</taxon>
        <taxon>Hemiptera</taxon>
        <taxon>Sternorrhyncha</taxon>
        <taxon>Aphidomorpha</taxon>
        <taxon>Aphidoidea</taxon>
        <taxon>Aphididae</taxon>
        <taxon>Aphidini</taxon>
        <taxon>Aphis</taxon>
        <taxon>Aphis</taxon>
    </lineage>
</organism>
<keyword evidence="9 14" id="KW-0560">Oxidoreductase</keyword>
<dbReference type="OrthoDB" id="2789670at2759"/>
<dbReference type="FunFam" id="1.10.630.10:FF:000042">
    <property type="entry name" value="Cytochrome P450"/>
    <property type="match status" value="1"/>
</dbReference>
<comment type="similarity">
    <text evidence="4 14">Belongs to the cytochrome P450 family.</text>
</comment>
<sequence>MLTVLTSHSIKMISYLINCLFDPIILCLIIINCTFLYYYLTSTYDKWSKLNVLHVEPIPLFGNVFKMMVGLERQVQLFDRIYHRFPEAKICGFYQMRIPYLMIRDPVLINTILIKDFSHFVDHGIDIDESVNIMGRSLFLTNGQKWKIMRQKLNPGFTSVKLRGTHEQIQKCTDQLLNYINENSKQKTDGTEVNKIIKNLTIDIIGTCAFGMKLDTINSENNVNFKKYVNKLVKPNGKLIFFQYLLGTLFPKVIKLLKIQTIDVDATNFFRSVFREVIDYRTEHNVDRNDIAQTLMKARNDLVLNSESTGGENYCELDIIANAMLFFAAGTETVAATASYCLYELAINTDIQDRLRAEITSSKIKHGAQININNEFLEDLPYAEMVINETLRKYTLFATLMRKATQNYDVPGESITIEKGQKITIPLYSIHHDPKYYPNPDTFDPERFTEEEKSKRPNGTFLPFGDGPRHCIGKRLAELELKLIISKILSNFEILPCEKTEIPLTFKTERGMITSKNEGMDFLKTIMPPEATDLVDYFDTTYVHRSYKSVQHNPNNGVRLRNIAPLYPPSIWNVYQTTLDNGHN</sequence>
<dbReference type="GO" id="GO:0004497">
    <property type="term" value="F:monooxygenase activity"/>
    <property type="evidence" value="ECO:0007669"/>
    <property type="project" value="UniProtKB-KW"/>
</dbReference>
<evidence type="ECO:0000256" key="4">
    <source>
        <dbReference type="ARBA" id="ARBA00010617"/>
    </source>
</evidence>
<keyword evidence="6 13" id="KW-0479">Metal-binding</keyword>
<dbReference type="GO" id="GO:0005506">
    <property type="term" value="F:iron ion binding"/>
    <property type="evidence" value="ECO:0007669"/>
    <property type="project" value="InterPro"/>
</dbReference>
<proteinExistence type="inferred from homology"/>
<evidence type="ECO:0000256" key="5">
    <source>
        <dbReference type="ARBA" id="ARBA00022617"/>
    </source>
</evidence>
<keyword evidence="15" id="KW-0812">Transmembrane</keyword>
<evidence type="ECO:0000313" key="16">
    <source>
        <dbReference type="EMBL" id="KAE9534184.1"/>
    </source>
</evidence>
<feature type="binding site" description="axial binding residue" evidence="13">
    <location>
        <position position="471"/>
    </location>
    <ligand>
        <name>heme</name>
        <dbReference type="ChEBI" id="CHEBI:30413"/>
    </ligand>
    <ligandPart>
        <name>Fe</name>
        <dbReference type="ChEBI" id="CHEBI:18248"/>
    </ligandPart>
</feature>
<keyword evidence="5 13" id="KW-0349">Heme</keyword>
<evidence type="ECO:0000256" key="3">
    <source>
        <dbReference type="ARBA" id="ARBA00004406"/>
    </source>
</evidence>
<evidence type="ECO:0000256" key="9">
    <source>
        <dbReference type="ARBA" id="ARBA00023002"/>
    </source>
</evidence>
<protein>
    <recommendedName>
        <fullName evidence="18">Cytochrome P450</fullName>
    </recommendedName>
</protein>
<dbReference type="Gene3D" id="1.10.630.10">
    <property type="entry name" value="Cytochrome P450"/>
    <property type="match status" value="1"/>
</dbReference>
<dbReference type="Proteomes" id="UP000475862">
    <property type="component" value="Unassembled WGS sequence"/>
</dbReference>
<evidence type="ECO:0000256" key="12">
    <source>
        <dbReference type="ARBA" id="ARBA00023136"/>
    </source>
</evidence>
<dbReference type="InterPro" id="IPR036396">
    <property type="entry name" value="Cyt_P450_sf"/>
</dbReference>